<organism evidence="8 9">
    <name type="scientific">Paenibacillus yanchengensis</name>
    <dbReference type="NCBI Taxonomy" id="2035833"/>
    <lineage>
        <taxon>Bacteria</taxon>
        <taxon>Bacillati</taxon>
        <taxon>Bacillota</taxon>
        <taxon>Bacilli</taxon>
        <taxon>Bacillales</taxon>
        <taxon>Paenibacillaceae</taxon>
        <taxon>Paenibacillus</taxon>
    </lineage>
</organism>
<keyword evidence="4" id="KW-1005">Bacterial flagellum biogenesis</keyword>
<accession>A0ABW4YMG5</accession>
<feature type="domain" description="Flagellar assembly protein FliH/Type III secretion system HrpE" evidence="7">
    <location>
        <begin position="131"/>
        <end position="258"/>
    </location>
</feature>
<evidence type="ECO:0000256" key="4">
    <source>
        <dbReference type="ARBA" id="ARBA00022795"/>
    </source>
</evidence>
<dbReference type="InterPro" id="IPR018035">
    <property type="entry name" value="Flagellar_FliH/T3SS_HrpE"/>
</dbReference>
<name>A0ABW4YMG5_9BACL</name>
<dbReference type="InterPro" id="IPR051472">
    <property type="entry name" value="T3SS_Stator/FliH"/>
</dbReference>
<dbReference type="PANTHER" id="PTHR34982:SF1">
    <property type="entry name" value="FLAGELLAR ASSEMBLY PROTEIN FLIH"/>
    <property type="match status" value="1"/>
</dbReference>
<dbReference type="PANTHER" id="PTHR34982">
    <property type="entry name" value="YOP PROTEINS TRANSLOCATION PROTEIN L"/>
    <property type="match status" value="1"/>
</dbReference>
<keyword evidence="9" id="KW-1185">Reference proteome</keyword>
<keyword evidence="3" id="KW-0813">Transport</keyword>
<keyword evidence="5" id="KW-0653">Protein transport</keyword>
<dbReference type="EMBL" id="JBHUHO010000032">
    <property type="protein sequence ID" value="MFD2116831.1"/>
    <property type="molecule type" value="Genomic_DNA"/>
</dbReference>
<reference evidence="9" key="1">
    <citation type="journal article" date="2019" name="Int. J. Syst. Evol. Microbiol.">
        <title>The Global Catalogue of Microorganisms (GCM) 10K type strain sequencing project: providing services to taxonomists for standard genome sequencing and annotation.</title>
        <authorList>
            <consortium name="The Broad Institute Genomics Platform"/>
            <consortium name="The Broad Institute Genome Sequencing Center for Infectious Disease"/>
            <person name="Wu L."/>
            <person name="Ma J."/>
        </authorList>
    </citation>
    <scope>NUCLEOTIDE SEQUENCE [LARGE SCALE GENOMIC DNA]</scope>
    <source>
        <strain evidence="9">GH52</strain>
    </source>
</reference>
<evidence type="ECO:0000313" key="9">
    <source>
        <dbReference type="Proteomes" id="UP001597362"/>
    </source>
</evidence>
<keyword evidence="6" id="KW-1006">Bacterial flagellum protein export</keyword>
<evidence type="ECO:0000313" key="8">
    <source>
        <dbReference type="EMBL" id="MFD2116831.1"/>
    </source>
</evidence>
<comment type="function">
    <text evidence="1">Needed for flagellar regrowth and assembly.</text>
</comment>
<sequence>MSLSNLIKATRVIPVEMHKQLEVLQKFESVKQLTEDTNVTAPYIPDQDTVNLRDQILSDAQYVAEEKLRDAQLESDRIIAEAQEQIEQWWAEKRAEDEELIHLATEEARAVGMLEGKEQATQEVNSNWKQKIDSASHLLLEAYEWKEQIIQESETFLVELSCAIAAKVIGKQLSEQEELAISFIKKALTTRREQGIITLCVAPERVVLVEAAREELQLLLDSQATLQIVPDSTVVDFGCVIRSEFGSVDARVDTQLAEIKRELLQVAHRSSEQGQGPTNYD</sequence>
<dbReference type="Pfam" id="PF02108">
    <property type="entry name" value="FliH"/>
    <property type="match status" value="1"/>
</dbReference>
<dbReference type="Proteomes" id="UP001597362">
    <property type="component" value="Unassembled WGS sequence"/>
</dbReference>
<proteinExistence type="inferred from homology"/>
<dbReference type="RefSeq" id="WP_377773597.1">
    <property type="nucleotide sequence ID" value="NZ_JBHUHO010000032.1"/>
</dbReference>
<comment type="caution">
    <text evidence="8">The sequence shown here is derived from an EMBL/GenBank/DDBJ whole genome shotgun (WGS) entry which is preliminary data.</text>
</comment>
<evidence type="ECO:0000259" key="7">
    <source>
        <dbReference type="Pfam" id="PF02108"/>
    </source>
</evidence>
<evidence type="ECO:0000256" key="3">
    <source>
        <dbReference type="ARBA" id="ARBA00022448"/>
    </source>
</evidence>
<evidence type="ECO:0000256" key="1">
    <source>
        <dbReference type="ARBA" id="ARBA00003041"/>
    </source>
</evidence>
<gene>
    <name evidence="8" type="ORF">ACFSJH_13975</name>
</gene>
<evidence type="ECO:0000256" key="6">
    <source>
        <dbReference type="ARBA" id="ARBA00023225"/>
    </source>
</evidence>
<evidence type="ECO:0000256" key="5">
    <source>
        <dbReference type="ARBA" id="ARBA00022927"/>
    </source>
</evidence>
<protein>
    <submittedName>
        <fullName evidence="8">FliH/SctL family protein</fullName>
    </submittedName>
</protein>
<evidence type="ECO:0000256" key="2">
    <source>
        <dbReference type="ARBA" id="ARBA00006602"/>
    </source>
</evidence>
<comment type="similarity">
    <text evidence="2">Belongs to the FliH family.</text>
</comment>